<evidence type="ECO:0000256" key="3">
    <source>
        <dbReference type="ARBA" id="ARBA00014333"/>
    </source>
</evidence>
<dbReference type="AlphaFoldDB" id="A6UVY8"/>
<evidence type="ECO:0000256" key="13">
    <source>
        <dbReference type="SAM" id="Coils"/>
    </source>
</evidence>
<dbReference type="Pfam" id="PF01966">
    <property type="entry name" value="HD"/>
    <property type="match status" value="1"/>
</dbReference>
<dbReference type="InterPro" id="IPR006674">
    <property type="entry name" value="HD_domain"/>
</dbReference>
<dbReference type="KEGG" id="mae:Maeo_1083"/>
<keyword evidence="13" id="KW-0175">Coiled coil</keyword>
<evidence type="ECO:0000256" key="12">
    <source>
        <dbReference type="ARBA" id="ARBA00032922"/>
    </source>
</evidence>
<dbReference type="EMBL" id="CP000743">
    <property type="protein sequence ID" value="ABR56660.1"/>
    <property type="molecule type" value="Genomic_DNA"/>
</dbReference>
<evidence type="ECO:0000256" key="6">
    <source>
        <dbReference type="ARBA" id="ARBA00022741"/>
    </source>
</evidence>
<evidence type="ECO:0000256" key="1">
    <source>
        <dbReference type="ARBA" id="ARBA00001968"/>
    </source>
</evidence>
<evidence type="ECO:0000313" key="16">
    <source>
        <dbReference type="Proteomes" id="UP000001106"/>
    </source>
</evidence>
<reference evidence="15" key="1">
    <citation type="submission" date="2007-06" db="EMBL/GenBank/DDBJ databases">
        <title>Complete sequence of Methanococcus aeolicus Nankai-3.</title>
        <authorList>
            <consortium name="US DOE Joint Genome Institute"/>
            <person name="Copeland A."/>
            <person name="Lucas S."/>
            <person name="Lapidus A."/>
            <person name="Barry K."/>
            <person name="Glavina del Rio T."/>
            <person name="Dalin E."/>
            <person name="Tice H."/>
            <person name="Pitluck S."/>
            <person name="Chain P."/>
            <person name="Malfatti S."/>
            <person name="Shin M."/>
            <person name="Vergez L."/>
            <person name="Schmutz J."/>
            <person name="Larimer F."/>
            <person name="Land M."/>
            <person name="Hauser L."/>
            <person name="Kyrpides N."/>
            <person name="Lykidis A."/>
            <person name="Sieprawska-Lupa M."/>
            <person name="Whitman W.B."/>
            <person name="Richardson P."/>
        </authorList>
    </citation>
    <scope>NUCLEOTIDE SEQUENCE [LARGE SCALE GENOMIC DNA]</scope>
    <source>
        <strain evidence="15">Nankai-3</strain>
    </source>
</reference>
<dbReference type="NCBIfam" id="TIGR02578">
    <property type="entry name" value="cas_TM1811_Csm1"/>
    <property type="match status" value="1"/>
</dbReference>
<evidence type="ECO:0000256" key="2">
    <source>
        <dbReference type="ARBA" id="ARBA00005700"/>
    </source>
</evidence>
<dbReference type="RefSeq" id="WP_011973792.1">
    <property type="nucleotide sequence ID" value="NC_009635.1"/>
</dbReference>
<evidence type="ECO:0000256" key="8">
    <source>
        <dbReference type="ARBA" id="ARBA00022801"/>
    </source>
</evidence>
<dbReference type="GO" id="GO:0016740">
    <property type="term" value="F:transferase activity"/>
    <property type="evidence" value="ECO:0007669"/>
    <property type="project" value="UniProtKB-KW"/>
</dbReference>
<dbReference type="SUPFAM" id="SSF109604">
    <property type="entry name" value="HD-domain/PDEase-like"/>
    <property type="match status" value="1"/>
</dbReference>
<dbReference type="PANTHER" id="PTHR36528:SF1">
    <property type="entry name" value="CRISPR SYSTEM SINGLE-STRAND-SPECIFIC DEOXYRIBONUCLEASE CAS10_CSM1 (SUBTYPE III-A)"/>
    <property type="match status" value="1"/>
</dbReference>
<keyword evidence="10" id="KW-0067">ATP-binding</keyword>
<sequence>MDENEYEALKIGALLHDIGKWYKLLDNDSSENNGSNNGHVDYGVKFIGGKINFKEYWGSNNSEIEKIKTIKFLIENHHGENNENKLLNILKISDKLSNGELITYNKNASSNDDLNLASIFENISISENENNKKTSNKNYIYPLMPLNVSEKSFPKINIDNNTKKVDDEDFKKINNFEDLLLFIQKYTWCVPSTYNMEKKDSNYFSDVSLYDHLKTTCAIACCLYNNKDKLDVKNLLDNLDDEANKIKEIINNYEVKEKNKKEDNEILLKEKLDEIKYINEHKFSLIHGDISGVQDFIFNITSKGANKSLKGRSFYLDFLTELCARYVVNELNLPIANILFYGGGHFYILSHNIEDKKVNDFEEKINDILFDKFGANLYVAIGKVNLRPIDFLIDCMDEDAKIGIPYKWKEAADETSKKKMKKFEYKGMKLFEAKGSGDENKRCKICKSENAKITNEKCEYCESFEELTTILRDFGIEKKFSVEQIKDLKVLTDFFKNKMVEFENNIYELPDNEGNLKIPYKLGSIAFPMDNNKIKEFSELGEDAEKRTGTNKLAILKMDVDNLGKIITKGLNKPTISRLSTLSSMLTLFFTGYIPYLIKTGKAETVFEEEGNVVKKVEYKNNVYLTYSGGDDTLIVGAWDVVWDLAKEINDKFKEFVCNNPDITLSAGVVLVSPKFEYRKGVYLAEEELENAKENIMEVNGKKLEKDSVSIFGLSLNWGKIEKVDGYENNFIEAMQKPDKKRIVHLVQKTSSNLKKAVSKNVSENGIQINIPYLWRMKYYLYRNYSNKNGELDENVEFIYNYLTNIENKIKKGNIDELKEIAFNDMIIASRIAELKSR</sequence>
<name>A6UVY8_META3</name>
<feature type="domain" description="GGDEF" evidence="14">
    <location>
        <begin position="551"/>
        <end position="707"/>
    </location>
</feature>
<keyword evidence="16" id="KW-1185">Reference proteome</keyword>
<dbReference type="GO" id="GO:0051607">
    <property type="term" value="P:defense response to virus"/>
    <property type="evidence" value="ECO:0007669"/>
    <property type="project" value="UniProtKB-KW"/>
</dbReference>
<dbReference type="Pfam" id="PF22335">
    <property type="entry name" value="Cas10-Cmr2_palm2"/>
    <property type="match status" value="1"/>
</dbReference>
<organism evidence="15 16">
    <name type="scientific">Methanococcus aeolicus (strain ATCC BAA-1280 / DSM 17508 / OCM 812 / Nankai-3)</name>
    <dbReference type="NCBI Taxonomy" id="419665"/>
    <lineage>
        <taxon>Archaea</taxon>
        <taxon>Methanobacteriati</taxon>
        <taxon>Methanobacteriota</taxon>
        <taxon>Methanomada group</taxon>
        <taxon>Methanococci</taxon>
        <taxon>Methanococcales</taxon>
        <taxon>Methanococcaceae</taxon>
        <taxon>Methanococcus</taxon>
    </lineage>
</organism>
<feature type="coiled-coil region" evidence="13">
    <location>
        <begin position="232"/>
        <end position="270"/>
    </location>
</feature>
<dbReference type="STRING" id="419665.Maeo_1083"/>
<keyword evidence="7" id="KW-0255">Endonuclease</keyword>
<evidence type="ECO:0000256" key="10">
    <source>
        <dbReference type="ARBA" id="ARBA00022840"/>
    </source>
</evidence>
<dbReference type="Pfam" id="PF18211">
    <property type="entry name" value="Csm1_B"/>
    <property type="match status" value="1"/>
</dbReference>
<dbReference type="InterPro" id="IPR052117">
    <property type="entry name" value="Cas10/Csm1_subtype-III-A"/>
</dbReference>
<dbReference type="InterPro" id="IPR013408">
    <property type="entry name" value="Cas10/Csm1"/>
</dbReference>
<keyword evidence="11" id="KW-0051">Antiviral defense</keyword>
<dbReference type="InterPro" id="IPR043128">
    <property type="entry name" value="Rev_trsase/Diguanyl_cyclase"/>
</dbReference>
<evidence type="ECO:0000256" key="5">
    <source>
        <dbReference type="ARBA" id="ARBA00022722"/>
    </source>
</evidence>
<dbReference type="InterPro" id="IPR000160">
    <property type="entry name" value="GGDEF_dom"/>
</dbReference>
<dbReference type="GO" id="GO:0004519">
    <property type="term" value="F:endonuclease activity"/>
    <property type="evidence" value="ECO:0007669"/>
    <property type="project" value="UniProtKB-KW"/>
</dbReference>
<evidence type="ECO:0000259" key="14">
    <source>
        <dbReference type="PROSITE" id="PS50887"/>
    </source>
</evidence>
<dbReference type="OrthoDB" id="57429at2157"/>
<evidence type="ECO:0000256" key="7">
    <source>
        <dbReference type="ARBA" id="ARBA00022759"/>
    </source>
</evidence>
<keyword evidence="8" id="KW-0378">Hydrolase</keyword>
<evidence type="ECO:0000256" key="4">
    <source>
        <dbReference type="ARBA" id="ARBA00022679"/>
    </source>
</evidence>
<dbReference type="Gene3D" id="3.30.70.270">
    <property type="match status" value="1"/>
</dbReference>
<dbReference type="PANTHER" id="PTHR36528">
    <property type="entry name" value="CRISPR SYSTEM SINGLE-STRAND-SPECIFIC DEOXYRIBONUCLEASE CAS10/CSM1 (SUBTYPE III-A)"/>
    <property type="match status" value="1"/>
</dbReference>
<dbReference type="eggNOG" id="arCOG02666">
    <property type="taxonomic scope" value="Archaea"/>
</dbReference>
<keyword evidence="6" id="KW-0547">Nucleotide-binding</keyword>
<dbReference type="CDD" id="cd09680">
    <property type="entry name" value="Cas10_III"/>
    <property type="match status" value="1"/>
</dbReference>
<evidence type="ECO:0000256" key="9">
    <source>
        <dbReference type="ARBA" id="ARBA00022839"/>
    </source>
</evidence>
<dbReference type="Gene3D" id="1.10.3210.10">
    <property type="entry name" value="Hypothetical protein af1432"/>
    <property type="match status" value="1"/>
</dbReference>
<dbReference type="GO" id="GO:0005524">
    <property type="term" value="F:ATP binding"/>
    <property type="evidence" value="ECO:0007669"/>
    <property type="project" value="UniProtKB-KW"/>
</dbReference>
<dbReference type="GO" id="GO:0004527">
    <property type="term" value="F:exonuclease activity"/>
    <property type="evidence" value="ECO:0007669"/>
    <property type="project" value="UniProtKB-KW"/>
</dbReference>
<evidence type="ECO:0000256" key="11">
    <source>
        <dbReference type="ARBA" id="ARBA00023118"/>
    </source>
</evidence>
<dbReference type="PROSITE" id="PS50887">
    <property type="entry name" value="GGDEF"/>
    <property type="match status" value="1"/>
</dbReference>
<comment type="cofactor">
    <cofactor evidence="1">
        <name>a divalent metal cation</name>
        <dbReference type="ChEBI" id="CHEBI:60240"/>
    </cofactor>
</comment>
<gene>
    <name evidence="15" type="ordered locus">Maeo_1083</name>
</gene>
<protein>
    <recommendedName>
        <fullName evidence="3">CRISPR system single-strand-specific deoxyribonuclease Cas10/Csm1 (subtype III-A)</fullName>
    </recommendedName>
    <alternativeName>
        <fullName evidence="12">Cyclic oligoadenylate synthase</fullName>
    </alternativeName>
</protein>
<keyword evidence="4" id="KW-0808">Transferase</keyword>
<dbReference type="Proteomes" id="UP000001106">
    <property type="component" value="Chromosome"/>
</dbReference>
<dbReference type="InterPro" id="IPR041062">
    <property type="entry name" value="Csm1_B"/>
</dbReference>
<evidence type="ECO:0000313" key="15">
    <source>
        <dbReference type="EMBL" id="ABR56660.1"/>
    </source>
</evidence>
<dbReference type="InterPro" id="IPR054767">
    <property type="entry name" value="Cas10-Cmr2_palm2"/>
</dbReference>
<dbReference type="HOGENOM" id="CLU_017487_0_0_2"/>
<comment type="similarity">
    <text evidence="2">Belongs to the CRISPR-associated Cas10/Csm1 family.</text>
</comment>
<keyword evidence="5" id="KW-0540">Nuclease</keyword>
<proteinExistence type="inferred from homology"/>
<accession>A6UVY8</accession>
<keyword evidence="9" id="KW-0269">Exonuclease</keyword>
<dbReference type="GeneID" id="5327484"/>